<sequence length="202" mass="22595">MWSSQSDEDHDMMDDAASQAPAQEDPGQQVGGDGENLDEEMAAMKHVFQRMSEKKARQKTQGMADCVQVYTDAFQKDLDQLFALAKKKRIAEAQGVNDTIQTTMSQIEEHKRDLMTVHETYEANFTASIARVEQELERLKELRKTVVGAYDTGKQQVEASFKDAFANVDAMIARLQADSSAVLADTSYLDAFQAEAARFLIE</sequence>
<keyword evidence="1" id="KW-0175">Coiled coil</keyword>
<dbReference type="AlphaFoldDB" id="A0A067BZK3"/>
<evidence type="ECO:0000256" key="2">
    <source>
        <dbReference type="SAM" id="MobiDB-lite"/>
    </source>
</evidence>
<dbReference type="EMBL" id="KK583337">
    <property type="protein sequence ID" value="KDO19721.1"/>
    <property type="molecule type" value="Genomic_DNA"/>
</dbReference>
<reference evidence="3 4" key="1">
    <citation type="journal article" date="2013" name="PLoS Genet.">
        <title>Distinctive expansion of potential virulence genes in the genome of the oomycete fish pathogen Saprolegnia parasitica.</title>
        <authorList>
            <person name="Jiang R.H."/>
            <person name="de Bruijn I."/>
            <person name="Haas B.J."/>
            <person name="Belmonte R."/>
            <person name="Lobach L."/>
            <person name="Christie J."/>
            <person name="van den Ackerveken G."/>
            <person name="Bottin A."/>
            <person name="Bulone V."/>
            <person name="Diaz-Moreno S.M."/>
            <person name="Dumas B."/>
            <person name="Fan L."/>
            <person name="Gaulin E."/>
            <person name="Govers F."/>
            <person name="Grenville-Briggs L.J."/>
            <person name="Horner N.R."/>
            <person name="Levin J.Z."/>
            <person name="Mammella M."/>
            <person name="Meijer H.J."/>
            <person name="Morris P."/>
            <person name="Nusbaum C."/>
            <person name="Oome S."/>
            <person name="Phillips A.J."/>
            <person name="van Rooyen D."/>
            <person name="Rzeszutek E."/>
            <person name="Saraiva M."/>
            <person name="Secombes C.J."/>
            <person name="Seidl M.F."/>
            <person name="Snel B."/>
            <person name="Stassen J.H."/>
            <person name="Sykes S."/>
            <person name="Tripathy S."/>
            <person name="van den Berg H."/>
            <person name="Vega-Arreguin J.C."/>
            <person name="Wawra S."/>
            <person name="Young S.K."/>
            <person name="Zeng Q."/>
            <person name="Dieguez-Uribeondo J."/>
            <person name="Russ C."/>
            <person name="Tyler B.M."/>
            <person name="van West P."/>
        </authorList>
    </citation>
    <scope>NUCLEOTIDE SEQUENCE [LARGE SCALE GENOMIC DNA]</scope>
    <source>
        <strain evidence="3 4">CBS 223.65</strain>
    </source>
</reference>
<dbReference type="GeneID" id="24136063"/>
<keyword evidence="4" id="KW-1185">Reference proteome</keyword>
<dbReference type="VEuPathDB" id="FungiDB:SPRG_14248"/>
<protein>
    <submittedName>
        <fullName evidence="3">Uncharacterized protein</fullName>
    </submittedName>
</protein>
<proteinExistence type="predicted"/>
<dbReference type="OrthoDB" id="65086at2759"/>
<dbReference type="KEGG" id="spar:SPRG_14248"/>
<gene>
    <name evidence="3" type="ORF">SPRG_14248</name>
</gene>
<evidence type="ECO:0000313" key="3">
    <source>
        <dbReference type="EMBL" id="KDO19721.1"/>
    </source>
</evidence>
<dbReference type="OMA" id="HETYEAN"/>
<evidence type="ECO:0000313" key="4">
    <source>
        <dbReference type="Proteomes" id="UP000030745"/>
    </source>
</evidence>
<feature type="region of interest" description="Disordered" evidence="2">
    <location>
        <begin position="1"/>
        <end position="39"/>
    </location>
</feature>
<organism evidence="3 4">
    <name type="scientific">Saprolegnia parasitica (strain CBS 223.65)</name>
    <dbReference type="NCBI Taxonomy" id="695850"/>
    <lineage>
        <taxon>Eukaryota</taxon>
        <taxon>Sar</taxon>
        <taxon>Stramenopiles</taxon>
        <taxon>Oomycota</taxon>
        <taxon>Saprolegniomycetes</taxon>
        <taxon>Saprolegniales</taxon>
        <taxon>Saprolegniaceae</taxon>
        <taxon>Saprolegnia</taxon>
    </lineage>
</organism>
<feature type="compositionally biased region" description="Acidic residues" evidence="2">
    <location>
        <begin position="1"/>
        <end position="14"/>
    </location>
</feature>
<dbReference type="RefSeq" id="XP_012209580.1">
    <property type="nucleotide sequence ID" value="XM_012354190.1"/>
</dbReference>
<name>A0A067BZK3_SAPPC</name>
<dbReference type="Proteomes" id="UP000030745">
    <property type="component" value="Unassembled WGS sequence"/>
</dbReference>
<accession>A0A067BZK3</accession>
<feature type="coiled-coil region" evidence="1">
    <location>
        <begin position="122"/>
        <end position="149"/>
    </location>
</feature>
<evidence type="ECO:0000256" key="1">
    <source>
        <dbReference type="SAM" id="Coils"/>
    </source>
</evidence>